<dbReference type="OrthoDB" id="2016913at2759"/>
<sequence>MQHSRIFNLPANHSLTDARLIITLYQPNPPEVIASTQAMLARIQNLPQAWPLSKQLLGRPDEKVQFFGVLTIIVKLNTESKPIVNEEATELLVCLIGWYVDLIAKDGSRLVTRKLVSALSTFFIHYHTIWPRFLDHMGACLANNQAWRPEDVQHTLQMDQILDMLGPRQMQALLWVATHVVEDVTRLDPNSVKNATSYKTTLESTPSFLTVLARCFQSKGVPAPILEDAIRCLQSWVIFTQKAPTHENDVISLVKPLLGSVIELLVVDAVYDASAELLTEALSNSPSLFTSDHYSLFELLFKSPWAVGFYQRIAEGDFAFDSIQFAQLLLAFADTRMPLLVQNCHADSFEILSHLCGLISAQGYPVVDDRVFVPVVEFWSSFAEAIPDHLSVDHSEEQPWKVHAYALLLKACSNAWQKITYPPSTEVADWDSNDRAGFADSRKDVIDLLQSVYALIGPQLLGTFAETVISSLKESAWLRLEAAVYCLGGLADCCQDDDRCDGFLTSVFHSQLFTILRDGRASVPTRTQQTCLQLIELYTEYFERNPILLPPALELLFSTLGDKVMAPAASKSILWLCSSCRAHLHTEIDAFLTEYGRVVTEQQLDCATSERTIGALSSVAQAIPHPTERYCKYGRILDFIEVELQRCQLLASAHKGIDVPHLACSDTLSEESPSLHMALKVLRCLVGMGKGVQSPAENAIDLEHEKQGGMTQDDALPEIQRRIVAVIVEIQKMFPTSSEVTEQICNVLRTGFSETEPGPFVLPPSEVAQYLTSHSLATPRVGLFISTACSFTSSVRGKHNQQSIFFTVLRWVVGILRQFPYDSNKNADTGTSAQIDISAEPEVAQNAIEISSRILTKDPSIMLQVQPAETAEFFFLFALQALDGSEPLPKAAAAEFWAAFVNVRSGDESCQTALSGVMNTLGPLLCQSLARNFGGNASRSELDKLSEPLKKLINRHSRAKEWLEAGLHHPSFPSSKVSQTEKSMFVKKVARFELTPLAAYATIADLYTVSAALVRPTK</sequence>
<keyword evidence="7" id="KW-1185">Reference proteome</keyword>
<evidence type="ECO:0000256" key="5">
    <source>
        <dbReference type="ARBA" id="ARBA00023242"/>
    </source>
</evidence>
<accession>A0A179IFT1</accession>
<organism evidence="6 7">
    <name type="scientific">Cordyceps confragosa</name>
    <name type="common">Lecanicillium lecanii</name>
    <dbReference type="NCBI Taxonomy" id="2714763"/>
    <lineage>
        <taxon>Eukaryota</taxon>
        <taxon>Fungi</taxon>
        <taxon>Dikarya</taxon>
        <taxon>Ascomycota</taxon>
        <taxon>Pezizomycotina</taxon>
        <taxon>Sordariomycetes</taxon>
        <taxon>Hypocreomycetidae</taxon>
        <taxon>Hypocreales</taxon>
        <taxon>Cordycipitaceae</taxon>
        <taxon>Akanthomyces</taxon>
    </lineage>
</organism>
<dbReference type="Proteomes" id="UP000243081">
    <property type="component" value="Unassembled WGS sequence"/>
</dbReference>
<evidence type="ECO:0000256" key="3">
    <source>
        <dbReference type="ARBA" id="ARBA00022448"/>
    </source>
</evidence>
<dbReference type="InterPro" id="IPR011989">
    <property type="entry name" value="ARM-like"/>
</dbReference>
<evidence type="ECO:0000256" key="4">
    <source>
        <dbReference type="ARBA" id="ARBA00022927"/>
    </source>
</evidence>
<dbReference type="PANTHER" id="PTHR12363">
    <property type="entry name" value="TRANSPORTIN 3 AND IMPORTIN 13"/>
    <property type="match status" value="1"/>
</dbReference>
<dbReference type="GO" id="GO:0005634">
    <property type="term" value="C:nucleus"/>
    <property type="evidence" value="ECO:0007669"/>
    <property type="project" value="UniProtKB-SubCell"/>
</dbReference>
<keyword evidence="4" id="KW-0653">Protein transport</keyword>
<reference evidence="6 7" key="1">
    <citation type="submission" date="2016-03" db="EMBL/GenBank/DDBJ databases">
        <title>Fine-scale spatial genetic structure of a fungal parasite of coffee scale insects.</title>
        <authorList>
            <person name="Jackson D."/>
            <person name="Zemenick K.A."/>
            <person name="Malloure B."/>
            <person name="Quandt C.A."/>
            <person name="James T.Y."/>
        </authorList>
    </citation>
    <scope>NUCLEOTIDE SEQUENCE [LARGE SCALE GENOMIC DNA]</scope>
    <source>
        <strain evidence="6 7">UM487</strain>
    </source>
</reference>
<evidence type="ECO:0000313" key="6">
    <source>
        <dbReference type="EMBL" id="OAR00364.1"/>
    </source>
</evidence>
<dbReference type="Pfam" id="PF24140">
    <property type="entry name" value="TPR_TNPO3_IPO13_3rd"/>
    <property type="match status" value="1"/>
</dbReference>
<proteinExistence type="inferred from homology"/>
<gene>
    <name evidence="6" type="ORF">LLEC1_00290</name>
</gene>
<dbReference type="InterPro" id="IPR051345">
    <property type="entry name" value="Importin_beta-like_NTR"/>
</dbReference>
<evidence type="ECO:0000313" key="7">
    <source>
        <dbReference type="Proteomes" id="UP000243081"/>
    </source>
</evidence>
<dbReference type="InterPro" id="IPR016024">
    <property type="entry name" value="ARM-type_fold"/>
</dbReference>
<comment type="caution">
    <text evidence="6">The sequence shown here is derived from an EMBL/GenBank/DDBJ whole genome shotgun (WGS) entry which is preliminary data.</text>
</comment>
<dbReference type="PANTHER" id="PTHR12363:SF33">
    <property type="entry name" value="IMPORTIN-13"/>
    <property type="match status" value="1"/>
</dbReference>
<dbReference type="EMBL" id="LUKN01001745">
    <property type="protein sequence ID" value="OAR00364.1"/>
    <property type="molecule type" value="Genomic_DNA"/>
</dbReference>
<keyword evidence="3" id="KW-0813">Transport</keyword>
<dbReference type="AlphaFoldDB" id="A0A179IFT1"/>
<keyword evidence="5" id="KW-0539">Nucleus</keyword>
<evidence type="ECO:0000256" key="2">
    <source>
        <dbReference type="ARBA" id="ARBA00007991"/>
    </source>
</evidence>
<dbReference type="Gene3D" id="1.25.10.10">
    <property type="entry name" value="Leucine-rich Repeat Variant"/>
    <property type="match status" value="1"/>
</dbReference>
<dbReference type="InterPro" id="IPR057942">
    <property type="entry name" value="TPR_TNPO3_IPO13_3rd"/>
</dbReference>
<evidence type="ECO:0008006" key="8">
    <source>
        <dbReference type="Google" id="ProtNLM"/>
    </source>
</evidence>
<dbReference type="GO" id="GO:0006606">
    <property type="term" value="P:protein import into nucleus"/>
    <property type="evidence" value="ECO:0007669"/>
    <property type="project" value="TreeGrafter"/>
</dbReference>
<evidence type="ECO:0000256" key="1">
    <source>
        <dbReference type="ARBA" id="ARBA00004123"/>
    </source>
</evidence>
<comment type="similarity">
    <text evidence="2">Belongs to the importin beta family.</text>
</comment>
<protein>
    <recommendedName>
        <fullName evidence="8">Exportin-1/Importin-beta-like domain-containing protein</fullName>
    </recommendedName>
</protein>
<name>A0A179IFT1_CORDF</name>
<dbReference type="SUPFAM" id="SSF48371">
    <property type="entry name" value="ARM repeat"/>
    <property type="match status" value="1"/>
</dbReference>
<dbReference type="OMA" id="CLASIGK"/>
<dbReference type="GO" id="GO:0005737">
    <property type="term" value="C:cytoplasm"/>
    <property type="evidence" value="ECO:0007669"/>
    <property type="project" value="TreeGrafter"/>
</dbReference>
<comment type="subcellular location">
    <subcellularLocation>
        <location evidence="1">Nucleus</location>
    </subcellularLocation>
</comment>